<dbReference type="EC" id="3.5.1.44" evidence="3"/>
<keyword evidence="5" id="KW-1185">Reference proteome</keyword>
<comment type="function">
    <text evidence="3">Probably deamidates glutamine residues to glutamate on methyl-accepting chemotaxis receptors (MCPs), playing an important role in chemotaxis.</text>
</comment>
<dbReference type="PANTHER" id="PTHR35147">
    <property type="entry name" value="CHEMORECEPTOR GLUTAMINE DEAMIDASE CHED-RELATED"/>
    <property type="match status" value="1"/>
</dbReference>
<dbReference type="Pfam" id="PF03975">
    <property type="entry name" value="CheD"/>
    <property type="match status" value="1"/>
</dbReference>
<proteinExistence type="inferred from homology"/>
<dbReference type="CDD" id="cd16352">
    <property type="entry name" value="CheD"/>
    <property type="match status" value="1"/>
</dbReference>
<dbReference type="InterPro" id="IPR005659">
    <property type="entry name" value="Chemorcpt_Glu_NH3ase_CheD"/>
</dbReference>
<comment type="catalytic activity">
    <reaction evidence="3">
        <text>L-glutaminyl-[protein] + H2O = L-glutamyl-[protein] + NH4(+)</text>
        <dbReference type="Rhea" id="RHEA:16441"/>
        <dbReference type="Rhea" id="RHEA-COMP:10207"/>
        <dbReference type="Rhea" id="RHEA-COMP:10208"/>
        <dbReference type="ChEBI" id="CHEBI:15377"/>
        <dbReference type="ChEBI" id="CHEBI:28938"/>
        <dbReference type="ChEBI" id="CHEBI:29973"/>
        <dbReference type="ChEBI" id="CHEBI:30011"/>
        <dbReference type="EC" id="3.5.1.44"/>
    </reaction>
</comment>
<dbReference type="EMBL" id="CP009506">
    <property type="protein sequence ID" value="AKB29374.1"/>
    <property type="molecule type" value="Genomic_DNA"/>
</dbReference>
<evidence type="ECO:0000256" key="3">
    <source>
        <dbReference type="HAMAP-Rule" id="MF_01440"/>
    </source>
</evidence>
<dbReference type="HAMAP" id="MF_01440">
    <property type="entry name" value="CheD"/>
    <property type="match status" value="1"/>
</dbReference>
<evidence type="ECO:0000256" key="1">
    <source>
        <dbReference type="ARBA" id="ARBA00022500"/>
    </source>
</evidence>
<accession>A0A0E3P6H7</accession>
<dbReference type="InterPro" id="IPR011324">
    <property type="entry name" value="Cytotoxic_necrot_fac-like_cat"/>
</dbReference>
<dbReference type="PANTHER" id="PTHR35147:SF1">
    <property type="entry name" value="CHEMORECEPTOR GLUTAMINE DEAMIDASE CHED-RELATED"/>
    <property type="match status" value="1"/>
</dbReference>
<name>A0A0E3P6H7_9EURY</name>
<dbReference type="HOGENOM" id="CLU_087854_2_0_2"/>
<dbReference type="PATRIC" id="fig|1434120.4.peg.3481"/>
<dbReference type="InterPro" id="IPR038592">
    <property type="entry name" value="CheD-like_sf"/>
</dbReference>
<dbReference type="KEGG" id="msw:MSSIT_2655"/>
<reference evidence="4 5" key="1">
    <citation type="submission" date="2014-07" db="EMBL/GenBank/DDBJ databases">
        <title>Methanogenic archaea and the global carbon cycle.</title>
        <authorList>
            <person name="Henriksen J.R."/>
            <person name="Luke J."/>
            <person name="Reinhart S."/>
            <person name="Benedict M.N."/>
            <person name="Youngblut N.D."/>
            <person name="Metcalf M.E."/>
            <person name="Whitaker R.J."/>
            <person name="Metcalf W.W."/>
        </authorList>
    </citation>
    <scope>NUCLEOTIDE SEQUENCE [LARGE SCALE GENOMIC DNA]</scope>
    <source>
        <strain evidence="4 5">T4/M</strain>
    </source>
</reference>
<evidence type="ECO:0000256" key="2">
    <source>
        <dbReference type="ARBA" id="ARBA00022801"/>
    </source>
</evidence>
<gene>
    <name evidence="3" type="primary">cheD</name>
    <name evidence="4" type="ORF">MSSIT_2655</name>
</gene>
<dbReference type="SUPFAM" id="SSF64438">
    <property type="entry name" value="CNF1/YfiH-like putative cysteine hydrolases"/>
    <property type="match status" value="1"/>
</dbReference>
<evidence type="ECO:0000313" key="5">
    <source>
        <dbReference type="Proteomes" id="UP000033111"/>
    </source>
</evidence>
<sequence length="175" mass="18623">MVDAAKSHLAGNKSNLTVKNLAGELSAGIGEYKIGKNVLLKVMGLGSCIGVILSDFSTGICGIAHVLLPGASNTGEAKYAETAIENMFEDMIRMGARKNRITAKFAGGAQVFKHMSLDILKIGDRNAISVEEALVKRNIPILAKDVGGEVGRNVFFNPVDGSMIVKYTKGEVLWL</sequence>
<dbReference type="GO" id="GO:0006935">
    <property type="term" value="P:chemotaxis"/>
    <property type="evidence" value="ECO:0007669"/>
    <property type="project" value="UniProtKB-UniRule"/>
</dbReference>
<comment type="similarity">
    <text evidence="3">Belongs to the CheD family.</text>
</comment>
<dbReference type="AlphaFoldDB" id="A0A0E3P6H7"/>
<evidence type="ECO:0000313" key="4">
    <source>
        <dbReference type="EMBL" id="AKB29374.1"/>
    </source>
</evidence>
<dbReference type="GO" id="GO:0050568">
    <property type="term" value="F:protein-glutamine glutaminase activity"/>
    <property type="evidence" value="ECO:0007669"/>
    <property type="project" value="UniProtKB-UniRule"/>
</dbReference>
<dbReference type="Gene3D" id="3.30.1330.200">
    <property type="match status" value="1"/>
</dbReference>
<dbReference type="Proteomes" id="UP000033111">
    <property type="component" value="Chromosome"/>
</dbReference>
<keyword evidence="2 3" id="KW-0378">Hydrolase</keyword>
<protein>
    <recommendedName>
        <fullName evidence="3">Probable chemoreceptor glutamine deamidase CheD</fullName>
        <ecNumber evidence="3">3.5.1.44</ecNumber>
    </recommendedName>
</protein>
<organism evidence="4 5">
    <name type="scientific">Methanosarcina siciliae T4/M</name>
    <dbReference type="NCBI Taxonomy" id="1434120"/>
    <lineage>
        <taxon>Archaea</taxon>
        <taxon>Methanobacteriati</taxon>
        <taxon>Methanobacteriota</taxon>
        <taxon>Stenosarchaea group</taxon>
        <taxon>Methanomicrobia</taxon>
        <taxon>Methanosarcinales</taxon>
        <taxon>Methanosarcinaceae</taxon>
        <taxon>Methanosarcina</taxon>
    </lineage>
</organism>
<keyword evidence="1 3" id="KW-0145">Chemotaxis</keyword>